<dbReference type="OrthoDB" id="5570093at2"/>
<evidence type="ECO:0000313" key="1">
    <source>
        <dbReference type="EMBL" id="THF67532.1"/>
    </source>
</evidence>
<dbReference type="Proteomes" id="UP000308430">
    <property type="component" value="Unassembled WGS sequence"/>
</dbReference>
<protein>
    <submittedName>
        <fullName evidence="1">Uncharacterized protein</fullName>
    </submittedName>
</protein>
<proteinExistence type="predicted"/>
<accession>A0A4S4B4C7</accession>
<organism evidence="1 2">
    <name type="scientific">Pseudothauera nasutitermitis</name>
    <dbReference type="NCBI Taxonomy" id="2565930"/>
    <lineage>
        <taxon>Bacteria</taxon>
        <taxon>Pseudomonadati</taxon>
        <taxon>Pseudomonadota</taxon>
        <taxon>Betaproteobacteria</taxon>
        <taxon>Rhodocyclales</taxon>
        <taxon>Zoogloeaceae</taxon>
        <taxon>Pseudothauera</taxon>
    </lineage>
</organism>
<keyword evidence="2" id="KW-1185">Reference proteome</keyword>
<reference evidence="1 2" key="1">
    <citation type="submission" date="2019-04" db="EMBL/GenBank/DDBJ databases">
        <title>Azoarcus nasutitermitis sp. nov. isolated from termite nest.</title>
        <authorList>
            <person name="Lin S.-Y."/>
            <person name="Hameed A."/>
            <person name="Hsu Y.-H."/>
            <person name="Young C.-C."/>
        </authorList>
    </citation>
    <scope>NUCLEOTIDE SEQUENCE [LARGE SCALE GENOMIC DNA]</scope>
    <source>
        <strain evidence="1 2">CC-YHH838</strain>
    </source>
</reference>
<name>A0A4S4B4C7_9RHOO</name>
<comment type="caution">
    <text evidence="1">The sequence shown here is derived from an EMBL/GenBank/DDBJ whole genome shotgun (WGS) entry which is preliminary data.</text>
</comment>
<gene>
    <name evidence="1" type="ORF">E6C76_04020</name>
</gene>
<dbReference type="AlphaFoldDB" id="A0A4S4B4C7"/>
<sequence length="261" mass="28214">MIHFPLLRTRRLTVQLRELSITESVAIASMPTHLEEASCTAFLRAAVASAQGIDDPAAWTVQERMLAVAHYLAATAEDGPDFALGEGHYSDYLDGAADIQTQAQQIEVGEVGGDTWHIRHLTGAMAESIERMTGEVQDASGKPLSGRLHWILGAMAAQMVRSGESVPDADMAEGAFDEFMVARMKIMGAFPESDFSALMALYFAGREKLHHLFKTEFSKDGIVAMPKGGAAANLPPARFPVHTCLSRMARELVGKPDESGL</sequence>
<evidence type="ECO:0000313" key="2">
    <source>
        <dbReference type="Proteomes" id="UP000308430"/>
    </source>
</evidence>
<dbReference type="RefSeq" id="WP_136346937.1">
    <property type="nucleotide sequence ID" value="NZ_SSOC01000001.1"/>
</dbReference>
<dbReference type="EMBL" id="SSOC01000001">
    <property type="protein sequence ID" value="THF67532.1"/>
    <property type="molecule type" value="Genomic_DNA"/>
</dbReference>